<proteinExistence type="predicted"/>
<dbReference type="PATRIC" id="fig|1158610.3.peg.1521"/>
<dbReference type="InterPro" id="IPR016040">
    <property type="entry name" value="NAD(P)-bd_dom"/>
</dbReference>
<dbReference type="AlphaFoldDB" id="R3TT07"/>
<dbReference type="EMBL" id="AJAT01000013">
    <property type="protein sequence ID" value="EOL44719.1"/>
    <property type="molecule type" value="Genomic_DNA"/>
</dbReference>
<protein>
    <recommendedName>
        <fullName evidence="1">NAD(P)-binding domain-containing protein</fullName>
    </recommendedName>
</protein>
<evidence type="ECO:0000313" key="2">
    <source>
        <dbReference type="EMBL" id="EOL44719.1"/>
    </source>
</evidence>
<evidence type="ECO:0000313" key="3">
    <source>
        <dbReference type="Proteomes" id="UP000013785"/>
    </source>
</evidence>
<dbReference type="Pfam" id="PF13460">
    <property type="entry name" value="NAD_binding_10"/>
    <property type="match status" value="1"/>
</dbReference>
<organism evidence="2 3">
    <name type="scientific">Enterococcus phoeniculicola ATCC BAA-412</name>
    <dbReference type="NCBI Taxonomy" id="1158610"/>
    <lineage>
        <taxon>Bacteria</taxon>
        <taxon>Bacillati</taxon>
        <taxon>Bacillota</taxon>
        <taxon>Bacilli</taxon>
        <taxon>Lactobacillales</taxon>
        <taxon>Enterococcaceae</taxon>
        <taxon>Enterococcus</taxon>
    </lineage>
</organism>
<comment type="caution">
    <text evidence="2">The sequence shown here is derived from an EMBL/GenBank/DDBJ whole genome shotgun (WGS) entry which is preliminary data.</text>
</comment>
<dbReference type="eggNOG" id="COG0702">
    <property type="taxonomic scope" value="Bacteria"/>
</dbReference>
<sequence length="196" mass="22163">MRLIILGGSGFVGQAIANAASQRQIAVISISRGGKPKHASCISKKITWVSADVFQPESWAKYVRKGDVVIDAIGIFFQQSRKGITYKRMHYEAANLSAQIAKDQDASCFIYISAAHSIPIFKDYFVWKQRAEKSIQEIMGNVLIFKPSLLYSQHHQYWMAKGILMAKKVPVLRFFFKKINPMEINEFANSLLTKIS</sequence>
<dbReference type="Proteomes" id="UP000013785">
    <property type="component" value="Unassembled WGS sequence"/>
</dbReference>
<keyword evidence="3" id="KW-1185">Reference proteome</keyword>
<feature type="domain" description="NAD(P)-binding" evidence="1">
    <location>
        <begin position="7"/>
        <end position="151"/>
    </location>
</feature>
<dbReference type="PANTHER" id="PTHR12126:SF16">
    <property type="entry name" value="MIOREX COMPLEX COMPONENT 2"/>
    <property type="match status" value="1"/>
</dbReference>
<name>R3TT07_9ENTE</name>
<gene>
    <name evidence="2" type="ORF">UC3_01536</name>
</gene>
<dbReference type="Gene3D" id="3.40.50.720">
    <property type="entry name" value="NAD(P)-binding Rossmann-like Domain"/>
    <property type="match status" value="1"/>
</dbReference>
<dbReference type="InterPro" id="IPR036291">
    <property type="entry name" value="NAD(P)-bd_dom_sf"/>
</dbReference>
<accession>R3TT07</accession>
<dbReference type="GO" id="GO:0044877">
    <property type="term" value="F:protein-containing complex binding"/>
    <property type="evidence" value="ECO:0007669"/>
    <property type="project" value="TreeGrafter"/>
</dbReference>
<dbReference type="HOGENOM" id="CLU_112826_0_0_9"/>
<dbReference type="SUPFAM" id="SSF51735">
    <property type="entry name" value="NAD(P)-binding Rossmann-fold domains"/>
    <property type="match status" value="1"/>
</dbReference>
<reference evidence="2 3" key="1">
    <citation type="submission" date="2013-02" db="EMBL/GenBank/DDBJ databases">
        <title>The Genome Sequence of Enterococcus phoeniculicola BAA-412.</title>
        <authorList>
            <consortium name="The Broad Institute Genome Sequencing Platform"/>
            <consortium name="The Broad Institute Genome Sequencing Center for Infectious Disease"/>
            <person name="Earl A.M."/>
            <person name="Gilmore M.S."/>
            <person name="Lebreton F."/>
            <person name="Walker B."/>
            <person name="Young S.K."/>
            <person name="Zeng Q."/>
            <person name="Gargeya S."/>
            <person name="Fitzgerald M."/>
            <person name="Haas B."/>
            <person name="Abouelleil A."/>
            <person name="Alvarado L."/>
            <person name="Arachchi H.M."/>
            <person name="Berlin A.M."/>
            <person name="Chapman S.B."/>
            <person name="Dewar J."/>
            <person name="Goldberg J."/>
            <person name="Griggs A."/>
            <person name="Gujja S."/>
            <person name="Hansen M."/>
            <person name="Howarth C."/>
            <person name="Imamovic A."/>
            <person name="Larimer J."/>
            <person name="McCowan C."/>
            <person name="Murphy C."/>
            <person name="Neiman D."/>
            <person name="Pearson M."/>
            <person name="Priest M."/>
            <person name="Roberts A."/>
            <person name="Saif S."/>
            <person name="Shea T."/>
            <person name="Sisk P."/>
            <person name="Sykes S."/>
            <person name="Wortman J."/>
            <person name="Nusbaum C."/>
            <person name="Birren B."/>
        </authorList>
    </citation>
    <scope>NUCLEOTIDE SEQUENCE [LARGE SCALE GENOMIC DNA]</scope>
    <source>
        <strain evidence="2 3">ATCC BAA-412</strain>
    </source>
</reference>
<dbReference type="InterPro" id="IPR051207">
    <property type="entry name" value="ComplexI_NDUFA9_subunit"/>
</dbReference>
<evidence type="ECO:0000259" key="1">
    <source>
        <dbReference type="Pfam" id="PF13460"/>
    </source>
</evidence>
<dbReference type="STRING" id="154621.RV11_GL002468"/>
<dbReference type="PANTHER" id="PTHR12126">
    <property type="entry name" value="NADH-UBIQUINONE OXIDOREDUCTASE 39 KDA SUBUNIT-RELATED"/>
    <property type="match status" value="1"/>
</dbReference>